<dbReference type="KEGG" id="dpp:DICPUDRAFT_152547"/>
<feature type="transmembrane region" description="Helical" evidence="13">
    <location>
        <begin position="470"/>
        <end position="491"/>
    </location>
</feature>
<dbReference type="GO" id="GO:0007186">
    <property type="term" value="P:G protein-coupled receptor signaling pathway"/>
    <property type="evidence" value="ECO:0000318"/>
    <property type="project" value="GO_Central"/>
</dbReference>
<evidence type="ECO:0000256" key="5">
    <source>
        <dbReference type="ARBA" id="ARBA00022729"/>
    </source>
</evidence>
<dbReference type="Gene3D" id="3.40.50.2300">
    <property type="match status" value="2"/>
</dbReference>
<feature type="region of interest" description="Disordered" evidence="12">
    <location>
        <begin position="637"/>
        <end position="715"/>
    </location>
</feature>
<dbReference type="PANTHER" id="PTHR46924">
    <property type="entry name" value="METABOTROPIC GLUTAMATE RECEPTOR-LIKE PROTEIN C-RELATED-RELATED"/>
    <property type="match status" value="1"/>
</dbReference>
<dbReference type="Proteomes" id="UP000001064">
    <property type="component" value="Unassembled WGS sequence"/>
</dbReference>
<comment type="similarity">
    <text evidence="2">In the C-terminal section; belongs to the G-protein coupled receptor 3 family. GABA-B receptor subfamily.</text>
</comment>
<dbReference type="CDD" id="cd15047">
    <property type="entry name" value="7tmC_GABA-B-like"/>
    <property type="match status" value="1"/>
</dbReference>
<proteinExistence type="inferred from homology"/>
<comment type="similarity">
    <text evidence="3">In the N-terminal section; belongs to the BMP lipoprotein family.</text>
</comment>
<protein>
    <recommendedName>
        <fullName evidence="14">G-protein coupled receptors family 3 profile domain-containing protein</fullName>
    </recommendedName>
</protein>
<dbReference type="GeneID" id="10501753"/>
<reference evidence="16" key="1">
    <citation type="journal article" date="2011" name="Genome Biol.">
        <title>Comparative genomics of the social amoebae Dictyostelium discoideum and Dictyostelium purpureum.</title>
        <authorList>
            <consortium name="US DOE Joint Genome Institute (JGI-PGF)"/>
            <person name="Sucgang R."/>
            <person name="Kuo A."/>
            <person name="Tian X."/>
            <person name="Salerno W."/>
            <person name="Parikh A."/>
            <person name="Feasley C.L."/>
            <person name="Dalin E."/>
            <person name="Tu H."/>
            <person name="Huang E."/>
            <person name="Barry K."/>
            <person name="Lindquist E."/>
            <person name="Shapiro H."/>
            <person name="Bruce D."/>
            <person name="Schmutz J."/>
            <person name="Salamov A."/>
            <person name="Fey P."/>
            <person name="Gaudet P."/>
            <person name="Anjard C."/>
            <person name="Babu M.M."/>
            <person name="Basu S."/>
            <person name="Bushmanova Y."/>
            <person name="van der Wel H."/>
            <person name="Katoh-Kurasawa M."/>
            <person name="Dinh C."/>
            <person name="Coutinho P.M."/>
            <person name="Saito T."/>
            <person name="Elias M."/>
            <person name="Schaap P."/>
            <person name="Kay R.R."/>
            <person name="Henrissat B."/>
            <person name="Eichinger L."/>
            <person name="Rivero F."/>
            <person name="Putnam N.H."/>
            <person name="West C.M."/>
            <person name="Loomis W.F."/>
            <person name="Chisholm R.L."/>
            <person name="Shaulsky G."/>
            <person name="Strassmann J.E."/>
            <person name="Queller D.C."/>
            <person name="Kuspa A."/>
            <person name="Grigoriev I.V."/>
        </authorList>
    </citation>
    <scope>NUCLEOTIDE SEQUENCE [LARGE SCALE GENOMIC DNA]</scope>
    <source>
        <strain evidence="16">QSDP1</strain>
    </source>
</reference>
<feature type="transmembrane region" description="Helical" evidence="13">
    <location>
        <begin position="563"/>
        <end position="581"/>
    </location>
</feature>
<evidence type="ECO:0000259" key="14">
    <source>
        <dbReference type="PROSITE" id="PS50259"/>
    </source>
</evidence>
<keyword evidence="7" id="KW-0297">G-protein coupled receptor</keyword>
<dbReference type="GO" id="GO:0004930">
    <property type="term" value="F:G protein-coupled receptor activity"/>
    <property type="evidence" value="ECO:0000318"/>
    <property type="project" value="GO_Central"/>
</dbReference>
<evidence type="ECO:0000313" key="15">
    <source>
        <dbReference type="EMBL" id="EGC35128.1"/>
    </source>
</evidence>
<feature type="compositionally biased region" description="Polar residues" evidence="12">
    <location>
        <begin position="688"/>
        <end position="708"/>
    </location>
</feature>
<dbReference type="InterPro" id="IPR051530">
    <property type="entry name" value="mGluR/GABA-B-like"/>
</dbReference>
<evidence type="ECO:0000256" key="9">
    <source>
        <dbReference type="ARBA" id="ARBA00023170"/>
    </source>
</evidence>
<feature type="transmembrane region" description="Helical" evidence="13">
    <location>
        <begin position="587"/>
        <end position="606"/>
    </location>
</feature>
<organism evidence="15 16">
    <name type="scientific">Dictyostelium purpureum</name>
    <name type="common">Slime mold</name>
    <dbReference type="NCBI Taxonomy" id="5786"/>
    <lineage>
        <taxon>Eukaryota</taxon>
        <taxon>Amoebozoa</taxon>
        <taxon>Evosea</taxon>
        <taxon>Eumycetozoa</taxon>
        <taxon>Dictyostelia</taxon>
        <taxon>Dictyosteliales</taxon>
        <taxon>Dictyosteliaceae</taxon>
        <taxon>Dictyostelium</taxon>
    </lineage>
</organism>
<dbReference type="InterPro" id="IPR003760">
    <property type="entry name" value="PnrA-like"/>
</dbReference>
<dbReference type="Pfam" id="PF00003">
    <property type="entry name" value="7tm_3"/>
    <property type="match status" value="1"/>
</dbReference>
<keyword evidence="10" id="KW-0325">Glycoprotein</keyword>
<keyword evidence="6 13" id="KW-1133">Transmembrane helix</keyword>
<evidence type="ECO:0000256" key="4">
    <source>
        <dbReference type="ARBA" id="ARBA00022692"/>
    </source>
</evidence>
<name>F0ZLN0_DICPU</name>
<dbReference type="InterPro" id="IPR017978">
    <property type="entry name" value="GPCR_3_C"/>
</dbReference>
<keyword evidence="5" id="KW-0732">Signal</keyword>
<accession>F0ZLN0</accession>
<dbReference type="eggNOG" id="KOG1055">
    <property type="taxonomic scope" value="Eukaryota"/>
</dbReference>
<dbReference type="AlphaFoldDB" id="F0ZLN0"/>
<keyword evidence="11" id="KW-0807">Transducer</keyword>
<feature type="compositionally biased region" description="Basic and acidic residues" evidence="12">
    <location>
        <begin position="637"/>
        <end position="653"/>
    </location>
</feature>
<evidence type="ECO:0000256" key="3">
    <source>
        <dbReference type="ARBA" id="ARBA00010620"/>
    </source>
</evidence>
<dbReference type="GO" id="GO:0005886">
    <property type="term" value="C:plasma membrane"/>
    <property type="evidence" value="ECO:0000318"/>
    <property type="project" value="GO_Central"/>
</dbReference>
<dbReference type="EMBL" id="GL871070">
    <property type="protein sequence ID" value="EGC35128.1"/>
    <property type="molecule type" value="Genomic_DNA"/>
</dbReference>
<evidence type="ECO:0000256" key="7">
    <source>
        <dbReference type="ARBA" id="ARBA00023040"/>
    </source>
</evidence>
<dbReference type="PROSITE" id="PS50259">
    <property type="entry name" value="G_PROTEIN_RECEP_F3_4"/>
    <property type="match status" value="1"/>
</dbReference>
<gene>
    <name evidence="15" type="ORF">DICPUDRAFT_152547</name>
</gene>
<evidence type="ECO:0000256" key="8">
    <source>
        <dbReference type="ARBA" id="ARBA00023136"/>
    </source>
</evidence>
<evidence type="ECO:0000313" key="16">
    <source>
        <dbReference type="Proteomes" id="UP000001064"/>
    </source>
</evidence>
<keyword evidence="8 13" id="KW-0472">Membrane</keyword>
<feature type="transmembrane region" description="Helical" evidence="13">
    <location>
        <begin position="522"/>
        <end position="543"/>
    </location>
</feature>
<comment type="subcellular location">
    <subcellularLocation>
        <location evidence="1">Membrane</location>
        <topology evidence="1">Multi-pass membrane protein</topology>
    </subcellularLocation>
</comment>
<evidence type="ECO:0000256" key="1">
    <source>
        <dbReference type="ARBA" id="ARBA00004141"/>
    </source>
</evidence>
<dbReference type="InParanoid" id="F0ZLN0"/>
<dbReference type="PANTHER" id="PTHR46924:SF2">
    <property type="entry name" value="METABOTROPIC GLUTAMATE RECEPTOR-LIKE PROTEIN A-RELATED"/>
    <property type="match status" value="1"/>
</dbReference>
<dbReference type="FunCoup" id="F0ZLN0">
    <property type="interactions" value="3"/>
</dbReference>
<evidence type="ECO:0000256" key="6">
    <source>
        <dbReference type="ARBA" id="ARBA00022989"/>
    </source>
</evidence>
<evidence type="ECO:0000256" key="10">
    <source>
        <dbReference type="ARBA" id="ARBA00023180"/>
    </source>
</evidence>
<feature type="transmembrane region" description="Helical" evidence="13">
    <location>
        <begin position="398"/>
        <end position="418"/>
    </location>
</feature>
<keyword evidence="4 13" id="KW-0812">Transmembrane</keyword>
<feature type="domain" description="G-protein coupled receptors family 3 profile" evidence="14">
    <location>
        <begin position="361"/>
        <end position="616"/>
    </location>
</feature>
<sequence length="715" mass="79907">MVHGYGKCKISLLLSGDYNDMGYNFMMNDARIRTERILGIDTIFYKNLEESTALAEWAIEDSIKRGANLIIVSSAIHTNLGLNYAIKYKDLDVFWFIRGRVKPAGEPLEKVKLFNFSSNVLHYALGYFSGLMSKTGVVGFVAPGPPGSGVANTNSFFLGARAANESIQFVSAFTGSWLNPELAYKTSEFLQANGADYLGNSQDDFSVQNAIIAHGSMGLGATGFPNSKIYGATVGVSYVTNWTEIFVKYAQEVNTDTWVPETYNTSFADGGSLSMDIFSYHVPIDIQNKVNNMIEKLKNDSFTPFKCDPLFKTYNTTLMPGTDCLDDTYLRTTNTLIPYKNFKDFGFYSIPIEFVDYPPALKVGVTVVSGISIFLCFVAMILVIIFRHAKIIRSASPIFCILILLGCVVIFCACIIFSQTPTKETCRTRIWLLSVGFTIFLGNLLVKNWRIWLLFDNPKLKKRTITNWKLYPWVTAILAIDILLLGLWTGLGNIRSESRTGVDDLSNYEYHDVCTNDNAGDVMLYILLVFHGLKLLMACFISFKIKTVDIEEFNESKPISTSIYLITFCLFIVIPLMISPQSDASKTSIICICSIFVTLLSIIILFGSKFYKMATKGLALNETFATSTKSSSFSLSLEKEEKADTKREDELKRSHSSSNHASRLAHFTSDDSDDEETKPKYEVEQTEPEQNLNNENPAESSPTENNSEPIAEKDV</sequence>
<evidence type="ECO:0000256" key="12">
    <source>
        <dbReference type="SAM" id="MobiDB-lite"/>
    </source>
</evidence>
<dbReference type="PRINTS" id="PR01176">
    <property type="entry name" value="GABABRECEPTR"/>
</dbReference>
<feature type="transmembrane region" description="Helical" evidence="13">
    <location>
        <begin position="363"/>
        <end position="386"/>
    </location>
</feature>
<dbReference type="OrthoDB" id="18051at2759"/>
<evidence type="ECO:0000256" key="13">
    <source>
        <dbReference type="SAM" id="Phobius"/>
    </source>
</evidence>
<evidence type="ECO:0000256" key="11">
    <source>
        <dbReference type="ARBA" id="ARBA00023224"/>
    </source>
</evidence>
<keyword evidence="9" id="KW-0675">Receptor</keyword>
<dbReference type="VEuPathDB" id="AmoebaDB:DICPUDRAFT_152547"/>
<keyword evidence="16" id="KW-1185">Reference proteome</keyword>
<dbReference type="RefSeq" id="XP_003288321.1">
    <property type="nucleotide sequence ID" value="XM_003288273.1"/>
</dbReference>
<dbReference type="OMA" id="WININKL"/>
<evidence type="ECO:0000256" key="2">
    <source>
        <dbReference type="ARBA" id="ARBA00005414"/>
    </source>
</evidence>
<feature type="transmembrane region" description="Helical" evidence="13">
    <location>
        <begin position="430"/>
        <end position="449"/>
    </location>
</feature>
<dbReference type="Pfam" id="PF02608">
    <property type="entry name" value="Bmp"/>
    <property type="match status" value="1"/>
</dbReference>